<protein>
    <submittedName>
        <fullName evidence="1">Uncharacterized protein</fullName>
    </submittedName>
</protein>
<sequence length="310" mass="33409">MGARFVTTRTWSCSQKRANEKEGPILLHVCKRLQILGTTTLESADDAPVPVVRLVLERLCRPDLDLVSGTLPFLSPPKFSAAPTPHFAPFIVNPTPTVSAFPTMSFLTPAVVVLVAALRVHAAAGALAPRQSSTLASHYYGNFSFPPAGFVLDKALDINDVNPGDVEYRSEIGAGNRDLNDRSLLDKHVADCPASIAAFFAPRCSYHESAANPRSCRTGEPNCTYDNSGDICSCDIITQAGEGLPSSERGFTAASRTKALGPGEAPVSFLTWSRLLQIFLLLGLVHMLTPHRDILVDDFPHGPSHPLYAF</sequence>
<evidence type="ECO:0000313" key="2">
    <source>
        <dbReference type="Proteomes" id="UP000815677"/>
    </source>
</evidence>
<organism evidence="1 2">
    <name type="scientific">Mycena chlorophos</name>
    <name type="common">Agaric fungus</name>
    <name type="synonym">Agaricus chlorophos</name>
    <dbReference type="NCBI Taxonomy" id="658473"/>
    <lineage>
        <taxon>Eukaryota</taxon>
        <taxon>Fungi</taxon>
        <taxon>Dikarya</taxon>
        <taxon>Basidiomycota</taxon>
        <taxon>Agaricomycotina</taxon>
        <taxon>Agaricomycetes</taxon>
        <taxon>Agaricomycetidae</taxon>
        <taxon>Agaricales</taxon>
        <taxon>Marasmiineae</taxon>
        <taxon>Mycenaceae</taxon>
        <taxon>Mycena</taxon>
    </lineage>
</organism>
<gene>
    <name evidence="1" type="ORF">MCHLO_08028</name>
</gene>
<dbReference type="Proteomes" id="UP000815677">
    <property type="component" value="Unassembled WGS sequence"/>
</dbReference>
<name>A0ABQ0LIG2_MYCCL</name>
<evidence type="ECO:0000313" key="1">
    <source>
        <dbReference type="EMBL" id="GAT50832.1"/>
    </source>
</evidence>
<keyword evidence="2" id="KW-1185">Reference proteome</keyword>
<dbReference type="EMBL" id="DF846679">
    <property type="protein sequence ID" value="GAT50832.1"/>
    <property type="molecule type" value="Genomic_DNA"/>
</dbReference>
<accession>A0ABQ0LIG2</accession>
<reference evidence="1" key="1">
    <citation type="submission" date="2014-09" db="EMBL/GenBank/DDBJ databases">
        <title>Genome sequence of the luminous mushroom Mycena chlorophos for searching fungal bioluminescence genes.</title>
        <authorList>
            <person name="Tanaka Y."/>
            <person name="Kasuga D."/>
            <person name="Oba Y."/>
            <person name="Hase S."/>
            <person name="Sato K."/>
            <person name="Oba Y."/>
            <person name="Sakakibara Y."/>
        </authorList>
    </citation>
    <scope>NUCLEOTIDE SEQUENCE</scope>
</reference>
<proteinExistence type="predicted"/>